<feature type="modified residue" description="4-aspartylphosphate" evidence="6">
    <location>
        <position position="64"/>
    </location>
</feature>
<dbReference type="NCBIfam" id="TIGR00229">
    <property type="entry name" value="sensory_box"/>
    <property type="match status" value="1"/>
</dbReference>
<dbReference type="Pfam" id="PF13188">
    <property type="entry name" value="PAS_8"/>
    <property type="match status" value="1"/>
</dbReference>
<gene>
    <name evidence="9" type="ORF">LPTSP3_g22200</name>
</gene>
<evidence type="ECO:0000313" key="10">
    <source>
        <dbReference type="Proteomes" id="UP000245263"/>
    </source>
</evidence>
<evidence type="ECO:0008006" key="11">
    <source>
        <dbReference type="Google" id="ProtNLM"/>
    </source>
</evidence>
<reference evidence="9 10" key="1">
    <citation type="submission" date="2021-08" db="EMBL/GenBank/DDBJ databases">
        <title>Complete genome sequence of Leptospira kobayashii strain E30.</title>
        <authorList>
            <person name="Nakao R."/>
            <person name="Nakamura S."/>
            <person name="Masuzawa T."/>
            <person name="Koizumi N."/>
        </authorList>
    </citation>
    <scope>NUCLEOTIDE SEQUENCE [LARGE SCALE GENOMIC DNA]</scope>
    <source>
        <strain evidence="9 10">E30</strain>
    </source>
</reference>
<dbReference type="SUPFAM" id="SSF55785">
    <property type="entry name" value="PYP-like sensor domain (PAS domain)"/>
    <property type="match status" value="1"/>
</dbReference>
<dbReference type="SMART" id="SM00448">
    <property type="entry name" value="REC"/>
    <property type="match status" value="1"/>
</dbReference>
<dbReference type="PANTHER" id="PTHR48111">
    <property type="entry name" value="REGULATOR OF RPOS"/>
    <property type="match status" value="1"/>
</dbReference>
<dbReference type="PROSITE" id="PS50112">
    <property type="entry name" value="PAS"/>
    <property type="match status" value="1"/>
</dbReference>
<dbReference type="InterPro" id="IPR039420">
    <property type="entry name" value="WalR-like"/>
</dbReference>
<evidence type="ECO:0000256" key="1">
    <source>
        <dbReference type="ARBA" id="ARBA00022553"/>
    </source>
</evidence>
<dbReference type="Gene3D" id="3.30.450.20">
    <property type="entry name" value="PAS domain"/>
    <property type="match status" value="1"/>
</dbReference>
<feature type="domain" description="PAS" evidence="8">
    <location>
        <begin position="142"/>
        <end position="213"/>
    </location>
</feature>
<dbReference type="SMART" id="SM00091">
    <property type="entry name" value="PAS"/>
    <property type="match status" value="1"/>
</dbReference>
<evidence type="ECO:0000256" key="3">
    <source>
        <dbReference type="ARBA" id="ARBA00023015"/>
    </source>
</evidence>
<organism evidence="9 10">
    <name type="scientific">Leptospira kobayashii</name>
    <dbReference type="NCBI Taxonomy" id="1917830"/>
    <lineage>
        <taxon>Bacteria</taxon>
        <taxon>Pseudomonadati</taxon>
        <taxon>Spirochaetota</taxon>
        <taxon>Spirochaetia</taxon>
        <taxon>Leptospirales</taxon>
        <taxon>Leptospiraceae</taxon>
        <taxon>Leptospira</taxon>
    </lineage>
</organism>
<evidence type="ECO:0000259" key="7">
    <source>
        <dbReference type="PROSITE" id="PS50110"/>
    </source>
</evidence>
<keyword evidence="2" id="KW-0902">Two-component regulatory system</keyword>
<keyword evidence="4" id="KW-0238">DNA-binding</keyword>
<dbReference type="InterPro" id="IPR035965">
    <property type="entry name" value="PAS-like_dom_sf"/>
</dbReference>
<evidence type="ECO:0000259" key="8">
    <source>
        <dbReference type="PROSITE" id="PS50112"/>
    </source>
</evidence>
<dbReference type="InterPro" id="IPR011006">
    <property type="entry name" value="CheY-like_superfamily"/>
</dbReference>
<dbReference type="InterPro" id="IPR001789">
    <property type="entry name" value="Sig_transdc_resp-reg_receiver"/>
</dbReference>
<accession>A0ABM7USP7</accession>
<keyword evidence="3" id="KW-0805">Transcription regulation</keyword>
<dbReference type="CDD" id="cd00130">
    <property type="entry name" value="PAS"/>
    <property type="match status" value="1"/>
</dbReference>
<dbReference type="PANTHER" id="PTHR48111:SF1">
    <property type="entry name" value="TWO-COMPONENT RESPONSE REGULATOR ORR33"/>
    <property type="match status" value="1"/>
</dbReference>
<proteinExistence type="predicted"/>
<protein>
    <recommendedName>
        <fullName evidence="11">PAS domain S-box protein</fullName>
    </recommendedName>
</protein>
<dbReference type="EMBL" id="AP025028">
    <property type="protein sequence ID" value="BDA79290.1"/>
    <property type="molecule type" value="Genomic_DNA"/>
</dbReference>
<evidence type="ECO:0000256" key="2">
    <source>
        <dbReference type="ARBA" id="ARBA00023012"/>
    </source>
</evidence>
<keyword evidence="10" id="KW-1185">Reference proteome</keyword>
<dbReference type="Pfam" id="PF00072">
    <property type="entry name" value="Response_reg"/>
    <property type="match status" value="1"/>
</dbReference>
<sequence length="341" mass="39084">MNEMARSAEKLKILVVEDSEGDFILLEESLREEFLEPEIERAVTFSAAAKLLKSRSDYDTILLDLTLPDARGTELVTDILELAGQIPVIVLTGYLDKNFGIQTLSLGVSDYLLKDEIEPIQLYKSISYSRERKRIVNQLAHSEEKYRNLFQLSPQPMWLCDLETFRFLNVNEAAIKHYGYSLDEFLSMTIRDIYPVEDIPILEERIRTTSASGSLYFRGTVRHKKKNGEIIDVDLQSNIINFDNTKNQLVLANDITEKLNYISSIQSQNEKLKEIAWIQSHVVRAPIARMIGLIDLIKNFGDGEVNKRELIEHLLNSAYELDGIVRDITNKTELIELGNKE</sequence>
<keyword evidence="5" id="KW-0804">Transcription</keyword>
<evidence type="ECO:0000313" key="9">
    <source>
        <dbReference type="EMBL" id="BDA79290.1"/>
    </source>
</evidence>
<dbReference type="InterPro" id="IPR000014">
    <property type="entry name" value="PAS"/>
</dbReference>
<evidence type="ECO:0000256" key="6">
    <source>
        <dbReference type="PROSITE-ProRule" id="PRU00169"/>
    </source>
</evidence>
<dbReference type="Proteomes" id="UP000245263">
    <property type="component" value="Chromosome 1"/>
</dbReference>
<evidence type="ECO:0000256" key="5">
    <source>
        <dbReference type="ARBA" id="ARBA00023163"/>
    </source>
</evidence>
<keyword evidence="1 6" id="KW-0597">Phosphoprotein</keyword>
<dbReference type="SUPFAM" id="SSF52172">
    <property type="entry name" value="CheY-like"/>
    <property type="match status" value="1"/>
</dbReference>
<dbReference type="PROSITE" id="PS50110">
    <property type="entry name" value="RESPONSE_REGULATORY"/>
    <property type="match status" value="1"/>
</dbReference>
<evidence type="ECO:0000256" key="4">
    <source>
        <dbReference type="ARBA" id="ARBA00023125"/>
    </source>
</evidence>
<dbReference type="Gene3D" id="3.40.50.2300">
    <property type="match status" value="1"/>
</dbReference>
<name>A0ABM7USP7_9LEPT</name>
<feature type="domain" description="Response regulatory" evidence="7">
    <location>
        <begin position="12"/>
        <end position="129"/>
    </location>
</feature>